<dbReference type="EMBL" id="FZNR01000001">
    <property type="protein sequence ID" value="SNR30445.1"/>
    <property type="molecule type" value="Genomic_DNA"/>
</dbReference>
<reference evidence="7 8" key="1">
    <citation type="submission" date="2017-06" db="EMBL/GenBank/DDBJ databases">
        <authorList>
            <person name="Kim H.J."/>
            <person name="Triplett B.A."/>
        </authorList>
    </citation>
    <scope>NUCLEOTIDE SEQUENCE [LARGE SCALE GENOMIC DNA]</scope>
    <source>
        <strain evidence="7 8">DSM 43151</strain>
    </source>
</reference>
<evidence type="ECO:0000313" key="8">
    <source>
        <dbReference type="Proteomes" id="UP000198415"/>
    </source>
</evidence>
<sequence>MADLNSVWAHPPRATRGAQPTLSREQIVRAALELLDAEGPAGLSMRRLGTKLGSGTTSVYWYVANKEELLELAVDEVLGEVYVPEPGDTDWRVGASILANGMRAALLRHPWVLGQLGGRPTLGPNAMRMGDRTVALLAAAGFTGLEISYAGSLLHSHAIGSATTESAVAGVVTRSGLRPGELAEQIKPLVERMADDYPHYDAWRRANGGVAGPDPDRMMDNTFAFGLERLLDGLALWLDRNPEARNPEAQKAATGKPEAQKAGTRKPEIRKAG</sequence>
<evidence type="ECO:0000256" key="4">
    <source>
        <dbReference type="PROSITE-ProRule" id="PRU00335"/>
    </source>
</evidence>
<dbReference type="PROSITE" id="PS01081">
    <property type="entry name" value="HTH_TETR_1"/>
    <property type="match status" value="1"/>
</dbReference>
<dbReference type="Pfam" id="PF00440">
    <property type="entry name" value="TetR_N"/>
    <property type="match status" value="1"/>
</dbReference>
<dbReference type="InterPro" id="IPR009057">
    <property type="entry name" value="Homeodomain-like_sf"/>
</dbReference>
<evidence type="ECO:0000313" key="7">
    <source>
        <dbReference type="EMBL" id="SNR30445.1"/>
    </source>
</evidence>
<dbReference type="SUPFAM" id="SSF48498">
    <property type="entry name" value="Tetracyclin repressor-like, C-terminal domain"/>
    <property type="match status" value="1"/>
</dbReference>
<dbReference type="AlphaFoldDB" id="A0A238V7P1"/>
<dbReference type="InterPro" id="IPR023772">
    <property type="entry name" value="DNA-bd_HTH_TetR-type_CS"/>
</dbReference>
<feature type="DNA-binding region" description="H-T-H motif" evidence="4">
    <location>
        <begin position="44"/>
        <end position="63"/>
    </location>
</feature>
<dbReference type="InterPro" id="IPR050109">
    <property type="entry name" value="HTH-type_TetR-like_transc_reg"/>
</dbReference>
<keyword evidence="1" id="KW-0805">Transcription regulation</keyword>
<feature type="region of interest" description="Disordered" evidence="5">
    <location>
        <begin position="242"/>
        <end position="273"/>
    </location>
</feature>
<dbReference type="PANTHER" id="PTHR30055">
    <property type="entry name" value="HTH-TYPE TRANSCRIPTIONAL REGULATOR RUTR"/>
    <property type="match status" value="1"/>
</dbReference>
<name>A0A238V7P1_9ACTN</name>
<proteinExistence type="predicted"/>
<keyword evidence="8" id="KW-1185">Reference proteome</keyword>
<dbReference type="OrthoDB" id="3214072at2"/>
<dbReference type="GO" id="GO:0003700">
    <property type="term" value="F:DNA-binding transcription factor activity"/>
    <property type="evidence" value="ECO:0007669"/>
    <property type="project" value="TreeGrafter"/>
</dbReference>
<dbReference type="SUPFAM" id="SSF46689">
    <property type="entry name" value="Homeodomain-like"/>
    <property type="match status" value="1"/>
</dbReference>
<dbReference type="Gene3D" id="1.10.357.10">
    <property type="entry name" value="Tetracycline Repressor, domain 2"/>
    <property type="match status" value="1"/>
</dbReference>
<dbReference type="GO" id="GO:0000976">
    <property type="term" value="F:transcription cis-regulatory region binding"/>
    <property type="evidence" value="ECO:0007669"/>
    <property type="project" value="TreeGrafter"/>
</dbReference>
<dbReference type="Pfam" id="PF02909">
    <property type="entry name" value="TetR_C_1"/>
    <property type="match status" value="1"/>
</dbReference>
<dbReference type="PANTHER" id="PTHR30055:SF151">
    <property type="entry name" value="TRANSCRIPTIONAL REGULATORY PROTEIN"/>
    <property type="match status" value="1"/>
</dbReference>
<dbReference type="Proteomes" id="UP000198415">
    <property type="component" value="Unassembled WGS sequence"/>
</dbReference>
<evidence type="ECO:0000256" key="1">
    <source>
        <dbReference type="ARBA" id="ARBA00023015"/>
    </source>
</evidence>
<dbReference type="RefSeq" id="WP_089291562.1">
    <property type="nucleotide sequence ID" value="NZ_BOMU01000004.1"/>
</dbReference>
<dbReference type="GO" id="GO:0045892">
    <property type="term" value="P:negative regulation of DNA-templated transcription"/>
    <property type="evidence" value="ECO:0007669"/>
    <property type="project" value="InterPro"/>
</dbReference>
<evidence type="ECO:0000256" key="3">
    <source>
        <dbReference type="ARBA" id="ARBA00023163"/>
    </source>
</evidence>
<protein>
    <submittedName>
        <fullName evidence="7">Transcriptional regulator, TetR family</fullName>
    </submittedName>
</protein>
<dbReference type="InterPro" id="IPR004111">
    <property type="entry name" value="Repressor_TetR_C"/>
</dbReference>
<evidence type="ECO:0000256" key="2">
    <source>
        <dbReference type="ARBA" id="ARBA00023125"/>
    </source>
</evidence>
<organism evidence="7 8">
    <name type="scientific">Actinoplanes regularis</name>
    <dbReference type="NCBI Taxonomy" id="52697"/>
    <lineage>
        <taxon>Bacteria</taxon>
        <taxon>Bacillati</taxon>
        <taxon>Actinomycetota</taxon>
        <taxon>Actinomycetes</taxon>
        <taxon>Micromonosporales</taxon>
        <taxon>Micromonosporaceae</taxon>
        <taxon>Actinoplanes</taxon>
    </lineage>
</organism>
<feature type="region of interest" description="Disordered" evidence="5">
    <location>
        <begin position="1"/>
        <end position="21"/>
    </location>
</feature>
<dbReference type="InterPro" id="IPR001647">
    <property type="entry name" value="HTH_TetR"/>
</dbReference>
<evidence type="ECO:0000259" key="6">
    <source>
        <dbReference type="PROSITE" id="PS50977"/>
    </source>
</evidence>
<evidence type="ECO:0000256" key="5">
    <source>
        <dbReference type="SAM" id="MobiDB-lite"/>
    </source>
</evidence>
<accession>A0A238V7P1</accession>
<feature type="domain" description="HTH tetR-type" evidence="6">
    <location>
        <begin position="21"/>
        <end position="81"/>
    </location>
</feature>
<keyword evidence="2 4" id="KW-0238">DNA-binding</keyword>
<dbReference type="Gene3D" id="1.10.10.60">
    <property type="entry name" value="Homeodomain-like"/>
    <property type="match status" value="1"/>
</dbReference>
<keyword evidence="3" id="KW-0804">Transcription</keyword>
<dbReference type="PROSITE" id="PS50977">
    <property type="entry name" value="HTH_TETR_2"/>
    <property type="match status" value="1"/>
</dbReference>
<gene>
    <name evidence="7" type="ORF">SAMN06264365_101834</name>
</gene>
<dbReference type="InterPro" id="IPR036271">
    <property type="entry name" value="Tet_transcr_reg_TetR-rel_C_sf"/>
</dbReference>